<dbReference type="RefSeq" id="WP_184091971.1">
    <property type="nucleotide sequence ID" value="NZ_JACIJF010000036.1"/>
</dbReference>
<accession>A0A840YTS0</accession>
<evidence type="ECO:0000313" key="1">
    <source>
        <dbReference type="EMBL" id="MBB5713013.1"/>
    </source>
</evidence>
<gene>
    <name evidence="1" type="ORF">FHT02_004275</name>
</gene>
<dbReference type="Proteomes" id="UP000527143">
    <property type="component" value="Unassembled WGS sequence"/>
</dbReference>
<dbReference type="AlphaFoldDB" id="A0A840YTS0"/>
<reference evidence="1 2" key="1">
    <citation type="submission" date="2020-08" db="EMBL/GenBank/DDBJ databases">
        <title>Genomic Encyclopedia of Type Strains, Phase IV (KMG-IV): sequencing the most valuable type-strain genomes for metagenomic binning, comparative biology and taxonomic classification.</title>
        <authorList>
            <person name="Goeker M."/>
        </authorList>
    </citation>
    <scope>NUCLEOTIDE SEQUENCE [LARGE SCALE GENOMIC DNA]</scope>
    <source>
        <strain evidence="1 2">DSM 26736</strain>
    </source>
</reference>
<name>A0A840YTS0_9SPHN</name>
<organism evidence="1 2">
    <name type="scientific">Sphingomonas xinjiangensis</name>
    <dbReference type="NCBI Taxonomy" id="643568"/>
    <lineage>
        <taxon>Bacteria</taxon>
        <taxon>Pseudomonadati</taxon>
        <taxon>Pseudomonadota</taxon>
        <taxon>Alphaproteobacteria</taxon>
        <taxon>Sphingomonadales</taxon>
        <taxon>Sphingomonadaceae</taxon>
        <taxon>Sphingomonas</taxon>
    </lineage>
</organism>
<dbReference type="EMBL" id="JACIJF010000036">
    <property type="protein sequence ID" value="MBB5713013.1"/>
    <property type="molecule type" value="Genomic_DNA"/>
</dbReference>
<sequence length="86" mass="9238">MFPTISAVSAGYEVQAVMDASGTDTAIRGDMERRRMEHAARHAARQVDDVGIAAASNRLDKGMTGGRPFATPCSETVIIDGFHLHH</sequence>
<proteinExistence type="predicted"/>
<keyword evidence="2" id="KW-1185">Reference proteome</keyword>
<comment type="caution">
    <text evidence="1">The sequence shown here is derived from an EMBL/GenBank/DDBJ whole genome shotgun (WGS) entry which is preliminary data.</text>
</comment>
<protein>
    <submittedName>
        <fullName evidence="1">Uncharacterized protein</fullName>
    </submittedName>
</protein>
<evidence type="ECO:0000313" key="2">
    <source>
        <dbReference type="Proteomes" id="UP000527143"/>
    </source>
</evidence>